<sequence length="326" mass="38370">MRTIHLYFRTPPLGYKFFPGDRYIISALRKLIRGKKVSGIEKVFINLCKGLDQLKVDYDINLPFKKIRPNEPVVALGVGKYALQGYDQHNPVIVGIGLITHPAEWPDLFKEYPVAIYLQHSEWAKKIYAAYYGEEHCGIWPAGIDTQRWTPSPAVTKKFDVLIYNKIMWNKEENSVHLRQPIIEKLNNMGISYHEITYGQYNENEYYNLLQQCRAMIFLCEHESQGFACCEALSMNVPVFAWDQAYWLDPNRFKWNDPVVPATSIPFFDERCGMSFKDIKQFNHQFDTFWNNTINEKYHPRQYVLENLTLKKSAERMLEIIRSVYK</sequence>
<organism evidence="1 2">
    <name type="scientific">Mucilaginibacter panaciglaebae</name>
    <dbReference type="NCBI Taxonomy" id="502331"/>
    <lineage>
        <taxon>Bacteria</taxon>
        <taxon>Pseudomonadati</taxon>
        <taxon>Bacteroidota</taxon>
        <taxon>Sphingobacteriia</taxon>
        <taxon>Sphingobacteriales</taxon>
        <taxon>Sphingobacteriaceae</taxon>
        <taxon>Mucilaginibacter</taxon>
    </lineage>
</organism>
<evidence type="ECO:0000313" key="2">
    <source>
        <dbReference type="Proteomes" id="UP001500841"/>
    </source>
</evidence>
<accession>A0ABP7WAW5</accession>
<dbReference type="Proteomes" id="UP001500841">
    <property type="component" value="Unassembled WGS sequence"/>
</dbReference>
<reference evidence="2" key="1">
    <citation type="journal article" date="2019" name="Int. J. Syst. Evol. Microbiol.">
        <title>The Global Catalogue of Microorganisms (GCM) 10K type strain sequencing project: providing services to taxonomists for standard genome sequencing and annotation.</title>
        <authorList>
            <consortium name="The Broad Institute Genomics Platform"/>
            <consortium name="The Broad Institute Genome Sequencing Center for Infectious Disease"/>
            <person name="Wu L."/>
            <person name="Ma J."/>
        </authorList>
    </citation>
    <scope>NUCLEOTIDE SEQUENCE [LARGE SCALE GENOMIC DNA]</scope>
    <source>
        <strain evidence="2">JCM 17085</strain>
    </source>
</reference>
<gene>
    <name evidence="1" type="ORF">GCM10022392_01470</name>
</gene>
<protein>
    <submittedName>
        <fullName evidence="1">Glycosyltransferase</fullName>
    </submittedName>
</protein>
<comment type="caution">
    <text evidence="1">The sequence shown here is derived from an EMBL/GenBank/DDBJ whole genome shotgun (WGS) entry which is preliminary data.</text>
</comment>
<name>A0ABP7WAW5_9SPHI</name>
<dbReference type="SUPFAM" id="SSF53756">
    <property type="entry name" value="UDP-Glycosyltransferase/glycogen phosphorylase"/>
    <property type="match status" value="1"/>
</dbReference>
<evidence type="ECO:0000313" key="1">
    <source>
        <dbReference type="EMBL" id="GAA4084438.1"/>
    </source>
</evidence>
<proteinExistence type="predicted"/>
<dbReference type="Gene3D" id="3.40.50.2000">
    <property type="entry name" value="Glycogen Phosphorylase B"/>
    <property type="match status" value="1"/>
</dbReference>
<keyword evidence="2" id="KW-1185">Reference proteome</keyword>
<dbReference type="EMBL" id="BAABCV010000001">
    <property type="protein sequence ID" value="GAA4084438.1"/>
    <property type="molecule type" value="Genomic_DNA"/>
</dbReference>